<comment type="similarity">
    <text evidence="2">Belongs to the TrbI/VirB10 family.</text>
</comment>
<keyword evidence="5 7" id="KW-0472">Membrane</keyword>
<dbReference type="RefSeq" id="WP_301372577.1">
    <property type="nucleotide sequence ID" value="NZ_JAPZCX010000020.1"/>
</dbReference>
<feature type="compositionally biased region" description="Basic and acidic residues" evidence="6">
    <location>
        <begin position="79"/>
        <end position="102"/>
    </location>
</feature>
<dbReference type="InterPro" id="IPR042217">
    <property type="entry name" value="T4SS_VirB10/TrbI"/>
</dbReference>
<dbReference type="GO" id="GO:0016020">
    <property type="term" value="C:membrane"/>
    <property type="evidence" value="ECO:0007669"/>
    <property type="project" value="UniProtKB-SubCell"/>
</dbReference>
<reference evidence="8" key="2">
    <citation type="journal article" date="2023" name="Microorganisms">
        <title>Genomic Characterization of Arcobacter butzleri Strains Isolated from Various Sources in Lithuania.</title>
        <authorList>
            <person name="Uljanovas D."/>
            <person name="Golz G."/>
            <person name="Fleischmann S."/>
            <person name="Kudirkiene E."/>
            <person name="Kasetiene N."/>
            <person name="Grineviciene A."/>
            <person name="Tamuleviciene E."/>
            <person name="Aksomaitiene J."/>
            <person name="Alter T."/>
            <person name="Malakauskas M."/>
        </authorList>
    </citation>
    <scope>NUCLEOTIDE SEQUENCE</scope>
    <source>
        <strain evidence="8">RCM69</strain>
    </source>
</reference>
<dbReference type="InterPro" id="IPR005498">
    <property type="entry name" value="T4SS_VirB10/TraB/TrbI"/>
</dbReference>
<evidence type="ECO:0000256" key="2">
    <source>
        <dbReference type="ARBA" id="ARBA00010265"/>
    </source>
</evidence>
<feature type="compositionally biased region" description="Polar residues" evidence="6">
    <location>
        <begin position="63"/>
        <end position="77"/>
    </location>
</feature>
<dbReference type="CDD" id="cd16429">
    <property type="entry name" value="VirB10"/>
    <property type="match status" value="1"/>
</dbReference>
<gene>
    <name evidence="8" type="ORF">O8C76_10445</name>
</gene>
<dbReference type="Proteomes" id="UP001170288">
    <property type="component" value="Unassembled WGS sequence"/>
</dbReference>
<evidence type="ECO:0000256" key="4">
    <source>
        <dbReference type="ARBA" id="ARBA00022989"/>
    </source>
</evidence>
<protein>
    <submittedName>
        <fullName evidence="8">Conjugal transfer protein TrbI</fullName>
    </submittedName>
</protein>
<dbReference type="Pfam" id="PF03743">
    <property type="entry name" value="TrbI"/>
    <property type="match status" value="1"/>
</dbReference>
<reference evidence="8" key="1">
    <citation type="submission" date="2022-12" db="EMBL/GenBank/DDBJ databases">
        <authorList>
            <person name="Uljanovas D."/>
        </authorList>
    </citation>
    <scope>NUCLEOTIDE SEQUENCE</scope>
    <source>
        <strain evidence="8">RCM69</strain>
    </source>
</reference>
<dbReference type="EMBL" id="JAPZCX010000020">
    <property type="protein sequence ID" value="MDN5071439.1"/>
    <property type="molecule type" value="Genomic_DNA"/>
</dbReference>
<evidence type="ECO:0000313" key="9">
    <source>
        <dbReference type="Proteomes" id="UP001170288"/>
    </source>
</evidence>
<organism evidence="8 9">
    <name type="scientific">Aliarcobacter butzleri</name>
    <dbReference type="NCBI Taxonomy" id="28197"/>
    <lineage>
        <taxon>Bacteria</taxon>
        <taxon>Pseudomonadati</taxon>
        <taxon>Campylobacterota</taxon>
        <taxon>Epsilonproteobacteria</taxon>
        <taxon>Campylobacterales</taxon>
        <taxon>Arcobacteraceae</taxon>
        <taxon>Aliarcobacter</taxon>
    </lineage>
</organism>
<evidence type="ECO:0000313" key="8">
    <source>
        <dbReference type="EMBL" id="MDN5071439.1"/>
    </source>
</evidence>
<accession>A0AAW7PZK0</accession>
<feature type="region of interest" description="Disordered" evidence="6">
    <location>
        <begin position="49"/>
        <end position="102"/>
    </location>
</feature>
<keyword evidence="3 7" id="KW-0812">Transmembrane</keyword>
<evidence type="ECO:0000256" key="7">
    <source>
        <dbReference type="SAM" id="Phobius"/>
    </source>
</evidence>
<dbReference type="Gene3D" id="2.40.128.260">
    <property type="entry name" value="Type IV secretion system, VirB10/TraB/TrbI"/>
    <property type="match status" value="1"/>
</dbReference>
<feature type="transmembrane region" description="Helical" evidence="7">
    <location>
        <begin position="21"/>
        <end position="42"/>
    </location>
</feature>
<evidence type="ECO:0000256" key="6">
    <source>
        <dbReference type="SAM" id="MobiDB-lite"/>
    </source>
</evidence>
<keyword evidence="4 7" id="KW-1133">Transmembrane helix</keyword>
<evidence type="ECO:0000256" key="3">
    <source>
        <dbReference type="ARBA" id="ARBA00022692"/>
    </source>
</evidence>
<name>A0AAW7PZK0_9BACT</name>
<proteinExistence type="inferred from homology"/>
<dbReference type="AlphaFoldDB" id="A0AAW7PZK0"/>
<sequence>MINIKTSPTKLSSGNKRLTKVPIFIIIGIVLLILFAIFYAALSRKQSISNQQNPEAVEKKQQKSSSNDDNNLTSYVDSLSRDSKKKMLEEKQVENEKIEKEELHNKHNEVTPNPLNYNSSTVVANNRDNEKELQLKRDMRLKALTSNSKLDIKLEKNNQSNKDNKESLDFNDEVDPATAEFVKKTLSKGYLQQEKQKPISKFEIKAGWMIPAILITGLNSDLPGEVLAQVTQNIYDTATGKYLLIPQGTKLVGNYSSNIIYGQERVLTAWSKLIFPNGDTLNLEGMGGISQDGYSGFSDQVNNHYLKIFGSAFLLSSITAGIALTDNSDGEKETNSDKAMSQAINQMSTVASEMIRKNMNIAPTLEIRPGYKFNIFVTKDIILEPLKVEK</sequence>
<evidence type="ECO:0000256" key="5">
    <source>
        <dbReference type="ARBA" id="ARBA00023136"/>
    </source>
</evidence>
<comment type="subcellular location">
    <subcellularLocation>
        <location evidence="1">Membrane</location>
        <topology evidence="1">Single-pass membrane protein</topology>
    </subcellularLocation>
</comment>
<evidence type="ECO:0000256" key="1">
    <source>
        <dbReference type="ARBA" id="ARBA00004167"/>
    </source>
</evidence>
<comment type="caution">
    <text evidence="8">The sequence shown here is derived from an EMBL/GenBank/DDBJ whole genome shotgun (WGS) entry which is preliminary data.</text>
</comment>